<dbReference type="PROSITE" id="PS51186">
    <property type="entry name" value="GNAT"/>
    <property type="match status" value="1"/>
</dbReference>
<dbReference type="EMBL" id="JBHRYQ010000001">
    <property type="protein sequence ID" value="MFC3812029.1"/>
    <property type="molecule type" value="Genomic_DNA"/>
</dbReference>
<gene>
    <name evidence="2" type="ORF">ACFOOI_15315</name>
</gene>
<dbReference type="GO" id="GO:0016746">
    <property type="term" value="F:acyltransferase activity"/>
    <property type="evidence" value="ECO:0007669"/>
    <property type="project" value="UniProtKB-KW"/>
</dbReference>
<organism evidence="2 3">
    <name type="scientific">Lacihabitans lacunae</name>
    <dbReference type="NCBI Taxonomy" id="1028214"/>
    <lineage>
        <taxon>Bacteria</taxon>
        <taxon>Pseudomonadati</taxon>
        <taxon>Bacteroidota</taxon>
        <taxon>Cytophagia</taxon>
        <taxon>Cytophagales</taxon>
        <taxon>Leadbetterellaceae</taxon>
        <taxon>Lacihabitans</taxon>
    </lineage>
</organism>
<dbReference type="InterPro" id="IPR000182">
    <property type="entry name" value="GNAT_dom"/>
</dbReference>
<name>A0ABV7YZK4_9BACT</name>
<reference evidence="3" key="1">
    <citation type="journal article" date="2019" name="Int. J. Syst. Evol. Microbiol.">
        <title>The Global Catalogue of Microorganisms (GCM) 10K type strain sequencing project: providing services to taxonomists for standard genome sequencing and annotation.</title>
        <authorList>
            <consortium name="The Broad Institute Genomics Platform"/>
            <consortium name="The Broad Institute Genome Sequencing Center for Infectious Disease"/>
            <person name="Wu L."/>
            <person name="Ma J."/>
        </authorList>
    </citation>
    <scope>NUCLEOTIDE SEQUENCE [LARGE SCALE GENOMIC DNA]</scope>
    <source>
        <strain evidence="3">CECT 7956</strain>
    </source>
</reference>
<dbReference type="CDD" id="cd04301">
    <property type="entry name" value="NAT_SF"/>
    <property type="match status" value="1"/>
</dbReference>
<accession>A0ABV7YZK4</accession>
<dbReference type="EC" id="2.3.-.-" evidence="2"/>
<keyword evidence="2" id="KW-0012">Acyltransferase</keyword>
<evidence type="ECO:0000259" key="1">
    <source>
        <dbReference type="PROSITE" id="PS51186"/>
    </source>
</evidence>
<feature type="domain" description="N-acetyltransferase" evidence="1">
    <location>
        <begin position="2"/>
        <end position="186"/>
    </location>
</feature>
<sequence length="186" mass="21440">MITLERAKTDKQIQQILDLQKLNLKKNLSQEEIETQGFVTAEHTFDQLKHINDFENAIIAVENDKVVGYAIAMVKEAGAGMPIFDGLFETVDSLFYNEKPIPSYAYIFVGQLCVAKEYRGIGLVSKLYDFFKEELKDRYDFSITDINENNPRSLKAHSKSGYEAIHTFYDKYTSSNWVIVLQDFKK</sequence>
<evidence type="ECO:0000313" key="2">
    <source>
        <dbReference type="EMBL" id="MFC3812029.1"/>
    </source>
</evidence>
<dbReference type="Proteomes" id="UP001595616">
    <property type="component" value="Unassembled WGS sequence"/>
</dbReference>
<proteinExistence type="predicted"/>
<dbReference type="Pfam" id="PF00583">
    <property type="entry name" value="Acetyltransf_1"/>
    <property type="match status" value="1"/>
</dbReference>
<comment type="caution">
    <text evidence="2">The sequence shown here is derived from an EMBL/GenBank/DDBJ whole genome shotgun (WGS) entry which is preliminary data.</text>
</comment>
<dbReference type="RefSeq" id="WP_379838889.1">
    <property type="nucleotide sequence ID" value="NZ_JBHRYQ010000001.1"/>
</dbReference>
<protein>
    <submittedName>
        <fullName evidence="2">GNAT family N-acetyltransferase</fullName>
        <ecNumber evidence="2">2.3.-.-</ecNumber>
    </submittedName>
</protein>
<evidence type="ECO:0000313" key="3">
    <source>
        <dbReference type="Proteomes" id="UP001595616"/>
    </source>
</evidence>
<dbReference type="Gene3D" id="3.40.630.30">
    <property type="match status" value="1"/>
</dbReference>
<dbReference type="SUPFAM" id="SSF55729">
    <property type="entry name" value="Acyl-CoA N-acyltransferases (Nat)"/>
    <property type="match status" value="1"/>
</dbReference>
<keyword evidence="2" id="KW-0808">Transferase</keyword>
<dbReference type="InterPro" id="IPR016181">
    <property type="entry name" value="Acyl_CoA_acyltransferase"/>
</dbReference>
<keyword evidence="3" id="KW-1185">Reference proteome</keyword>